<evidence type="ECO:0000256" key="4">
    <source>
        <dbReference type="ARBA" id="ARBA00005189"/>
    </source>
</evidence>
<proteinExistence type="inferred from homology"/>
<evidence type="ECO:0000256" key="13">
    <source>
        <dbReference type="ARBA" id="ARBA00022989"/>
    </source>
</evidence>
<dbReference type="Proteomes" id="UP000237797">
    <property type="component" value="Unassembled WGS sequence"/>
</dbReference>
<evidence type="ECO:0000256" key="19">
    <source>
        <dbReference type="SAM" id="Phobius"/>
    </source>
</evidence>
<dbReference type="GO" id="GO:0004605">
    <property type="term" value="F:phosphatidate cytidylyltransferase activity"/>
    <property type="evidence" value="ECO:0007669"/>
    <property type="project" value="UniProtKB-EC"/>
</dbReference>
<keyword evidence="13 19" id="KW-1133">Transmembrane helix</keyword>
<evidence type="ECO:0000256" key="15">
    <source>
        <dbReference type="ARBA" id="ARBA00023136"/>
    </source>
</evidence>
<dbReference type="PROSITE" id="PS01315">
    <property type="entry name" value="CDS"/>
    <property type="match status" value="1"/>
</dbReference>
<dbReference type="RefSeq" id="WP_106344269.1">
    <property type="nucleotide sequence ID" value="NZ_PVNE01000004.1"/>
</dbReference>
<dbReference type="EMBL" id="PVNE01000004">
    <property type="protein sequence ID" value="PRX41889.1"/>
    <property type="molecule type" value="Genomic_DNA"/>
</dbReference>
<evidence type="ECO:0000256" key="9">
    <source>
        <dbReference type="ARBA" id="ARBA00022516"/>
    </source>
</evidence>
<evidence type="ECO:0000256" key="5">
    <source>
        <dbReference type="ARBA" id="ARBA00010185"/>
    </source>
</evidence>
<feature type="transmembrane region" description="Helical" evidence="19">
    <location>
        <begin position="133"/>
        <end position="154"/>
    </location>
</feature>
<comment type="pathway">
    <text evidence="3 18">Phospholipid metabolism; CDP-diacylglycerol biosynthesis; CDP-diacylglycerol from sn-glycerol 3-phosphate: step 3/3.</text>
</comment>
<dbReference type="GO" id="GO:0016024">
    <property type="term" value="P:CDP-diacylglycerol biosynthetic process"/>
    <property type="evidence" value="ECO:0007669"/>
    <property type="project" value="UniProtKB-UniPathway"/>
</dbReference>
<sequence length="262" mass="28308">MKQRIITGGLGAAGFLFVLWLGGKWYAGLIALLATVGYAEFCRMGRIPWLSRWSVPGFLMVWSILFAGMTHEGTAASSFGLDVVLTGLVIFFLLMVISRNRTDIFRTAYLFSGALYIGFGFSYMIQMRWMTDGLLWSLFVLGVIWAGDTGAYFVGRKFGKRKLCPEISPNKTVEGSAGGLILSVIAGLSIASAIPALDWQSSLVLALLIAVAGQLGDLVESAIKRTTGVKDSGGLLPGHGGVLDRFDSLLFALLVIHLFRVV</sequence>
<keyword evidence="9" id="KW-0444">Lipid biosynthesis</keyword>
<evidence type="ECO:0000256" key="2">
    <source>
        <dbReference type="ARBA" id="ARBA00004651"/>
    </source>
</evidence>
<keyword evidence="14" id="KW-0443">Lipid metabolism</keyword>
<dbReference type="Pfam" id="PF01148">
    <property type="entry name" value="CTP_transf_1"/>
    <property type="match status" value="1"/>
</dbReference>
<keyword evidence="10 18" id="KW-0808">Transferase</keyword>
<feature type="transmembrane region" description="Helical" evidence="19">
    <location>
        <begin position="108"/>
        <end position="127"/>
    </location>
</feature>
<comment type="pathway">
    <text evidence="4">Lipid metabolism.</text>
</comment>
<gene>
    <name evidence="20" type="ORF">CLV97_104129</name>
</gene>
<comment type="catalytic activity">
    <reaction evidence="1 18">
        <text>a 1,2-diacyl-sn-glycero-3-phosphate + CTP + H(+) = a CDP-1,2-diacyl-sn-glycerol + diphosphate</text>
        <dbReference type="Rhea" id="RHEA:16229"/>
        <dbReference type="ChEBI" id="CHEBI:15378"/>
        <dbReference type="ChEBI" id="CHEBI:33019"/>
        <dbReference type="ChEBI" id="CHEBI:37563"/>
        <dbReference type="ChEBI" id="CHEBI:58332"/>
        <dbReference type="ChEBI" id="CHEBI:58608"/>
        <dbReference type="EC" id="2.7.7.41"/>
    </reaction>
</comment>
<evidence type="ECO:0000256" key="7">
    <source>
        <dbReference type="ARBA" id="ARBA00019373"/>
    </source>
</evidence>
<evidence type="ECO:0000256" key="10">
    <source>
        <dbReference type="ARBA" id="ARBA00022679"/>
    </source>
</evidence>
<evidence type="ECO:0000313" key="21">
    <source>
        <dbReference type="Proteomes" id="UP000237797"/>
    </source>
</evidence>
<keyword evidence="15 19" id="KW-0472">Membrane</keyword>
<keyword evidence="16" id="KW-0594">Phospholipid biosynthesis</keyword>
<evidence type="ECO:0000256" key="12">
    <source>
        <dbReference type="ARBA" id="ARBA00022695"/>
    </source>
</evidence>
<evidence type="ECO:0000256" key="8">
    <source>
        <dbReference type="ARBA" id="ARBA00022475"/>
    </source>
</evidence>
<accession>A0A2T0LHP0</accession>
<dbReference type="OrthoDB" id="9799199at2"/>
<evidence type="ECO:0000256" key="14">
    <source>
        <dbReference type="ARBA" id="ARBA00023098"/>
    </source>
</evidence>
<feature type="transmembrane region" description="Helical" evidence="19">
    <location>
        <begin position="50"/>
        <end position="69"/>
    </location>
</feature>
<organism evidence="20 21">
    <name type="scientific">Planifilum fimeticola</name>
    <dbReference type="NCBI Taxonomy" id="201975"/>
    <lineage>
        <taxon>Bacteria</taxon>
        <taxon>Bacillati</taxon>
        <taxon>Bacillota</taxon>
        <taxon>Bacilli</taxon>
        <taxon>Bacillales</taxon>
        <taxon>Thermoactinomycetaceae</taxon>
        <taxon>Planifilum</taxon>
    </lineage>
</organism>
<name>A0A2T0LHP0_9BACL</name>
<keyword evidence="17" id="KW-1208">Phospholipid metabolism</keyword>
<dbReference type="EC" id="2.7.7.41" evidence="6 18"/>
<feature type="transmembrane region" description="Helical" evidence="19">
    <location>
        <begin position="12"/>
        <end position="38"/>
    </location>
</feature>
<evidence type="ECO:0000256" key="17">
    <source>
        <dbReference type="ARBA" id="ARBA00023264"/>
    </source>
</evidence>
<evidence type="ECO:0000256" key="6">
    <source>
        <dbReference type="ARBA" id="ARBA00012487"/>
    </source>
</evidence>
<reference evidence="20 21" key="1">
    <citation type="submission" date="2018-03" db="EMBL/GenBank/DDBJ databases">
        <title>Genomic Encyclopedia of Archaeal and Bacterial Type Strains, Phase II (KMG-II): from individual species to whole genera.</title>
        <authorList>
            <person name="Goeker M."/>
        </authorList>
    </citation>
    <scope>NUCLEOTIDE SEQUENCE [LARGE SCALE GENOMIC DNA]</scope>
    <source>
        <strain evidence="20 21">DSM 44946</strain>
    </source>
</reference>
<protein>
    <recommendedName>
        <fullName evidence="7 18">Phosphatidate cytidylyltransferase</fullName>
        <ecNumber evidence="6 18">2.7.7.41</ecNumber>
    </recommendedName>
</protein>
<evidence type="ECO:0000256" key="1">
    <source>
        <dbReference type="ARBA" id="ARBA00001698"/>
    </source>
</evidence>
<dbReference type="PANTHER" id="PTHR46382">
    <property type="entry name" value="PHOSPHATIDATE CYTIDYLYLTRANSFERASE"/>
    <property type="match status" value="1"/>
</dbReference>
<dbReference type="PANTHER" id="PTHR46382:SF1">
    <property type="entry name" value="PHOSPHATIDATE CYTIDYLYLTRANSFERASE"/>
    <property type="match status" value="1"/>
</dbReference>
<evidence type="ECO:0000256" key="16">
    <source>
        <dbReference type="ARBA" id="ARBA00023209"/>
    </source>
</evidence>
<comment type="similarity">
    <text evidence="5 18">Belongs to the CDS family.</text>
</comment>
<evidence type="ECO:0000256" key="3">
    <source>
        <dbReference type="ARBA" id="ARBA00005119"/>
    </source>
</evidence>
<dbReference type="UniPathway" id="UPA00557">
    <property type="reaction ID" value="UER00614"/>
</dbReference>
<feature type="transmembrane region" description="Helical" evidence="19">
    <location>
        <begin position="175"/>
        <end position="197"/>
    </location>
</feature>
<keyword evidence="11 18" id="KW-0812">Transmembrane</keyword>
<feature type="transmembrane region" description="Helical" evidence="19">
    <location>
        <begin position="75"/>
        <end position="96"/>
    </location>
</feature>
<dbReference type="AlphaFoldDB" id="A0A2T0LHP0"/>
<comment type="subcellular location">
    <subcellularLocation>
        <location evidence="2">Cell membrane</location>
        <topology evidence="2">Multi-pass membrane protein</topology>
    </subcellularLocation>
</comment>
<evidence type="ECO:0000313" key="20">
    <source>
        <dbReference type="EMBL" id="PRX41889.1"/>
    </source>
</evidence>
<keyword evidence="12 18" id="KW-0548">Nucleotidyltransferase</keyword>
<keyword evidence="21" id="KW-1185">Reference proteome</keyword>
<dbReference type="GO" id="GO:0005886">
    <property type="term" value="C:plasma membrane"/>
    <property type="evidence" value="ECO:0007669"/>
    <property type="project" value="UniProtKB-SubCell"/>
</dbReference>
<evidence type="ECO:0000256" key="11">
    <source>
        <dbReference type="ARBA" id="ARBA00022692"/>
    </source>
</evidence>
<evidence type="ECO:0000256" key="18">
    <source>
        <dbReference type="RuleBase" id="RU003938"/>
    </source>
</evidence>
<keyword evidence="8" id="KW-1003">Cell membrane</keyword>
<dbReference type="InterPro" id="IPR000374">
    <property type="entry name" value="PC_trans"/>
</dbReference>
<comment type="caution">
    <text evidence="20">The sequence shown here is derived from an EMBL/GenBank/DDBJ whole genome shotgun (WGS) entry which is preliminary data.</text>
</comment>